<keyword evidence="2" id="KW-1185">Reference proteome</keyword>
<sequence length="113" mass="12315">MRNVHSTIVHPTYLWRQNNSSRGLLLLLLHSDALGRSCCAQHNTSGGPAHTASIVYLGTAAVRLTHSTAAEERGFSRLVSFKATTRRARHPSRVPEAAAARPRVRGLPVVCTH</sequence>
<dbReference type="Proteomes" id="UP000324222">
    <property type="component" value="Unassembled WGS sequence"/>
</dbReference>
<reference evidence="1 2" key="1">
    <citation type="submission" date="2019-05" db="EMBL/GenBank/DDBJ databases">
        <title>Another draft genome of Portunus trituberculatus and its Hox gene families provides insights of decapod evolution.</title>
        <authorList>
            <person name="Jeong J.-H."/>
            <person name="Song I."/>
            <person name="Kim S."/>
            <person name="Choi T."/>
            <person name="Kim D."/>
            <person name="Ryu S."/>
            <person name="Kim W."/>
        </authorList>
    </citation>
    <scope>NUCLEOTIDE SEQUENCE [LARGE SCALE GENOMIC DNA]</scope>
    <source>
        <tissue evidence="1">Muscle</tissue>
    </source>
</reference>
<comment type="caution">
    <text evidence="1">The sequence shown here is derived from an EMBL/GenBank/DDBJ whole genome shotgun (WGS) entry which is preliminary data.</text>
</comment>
<organism evidence="1 2">
    <name type="scientific">Portunus trituberculatus</name>
    <name type="common">Swimming crab</name>
    <name type="synonym">Neptunus trituberculatus</name>
    <dbReference type="NCBI Taxonomy" id="210409"/>
    <lineage>
        <taxon>Eukaryota</taxon>
        <taxon>Metazoa</taxon>
        <taxon>Ecdysozoa</taxon>
        <taxon>Arthropoda</taxon>
        <taxon>Crustacea</taxon>
        <taxon>Multicrustacea</taxon>
        <taxon>Malacostraca</taxon>
        <taxon>Eumalacostraca</taxon>
        <taxon>Eucarida</taxon>
        <taxon>Decapoda</taxon>
        <taxon>Pleocyemata</taxon>
        <taxon>Brachyura</taxon>
        <taxon>Eubrachyura</taxon>
        <taxon>Portunoidea</taxon>
        <taxon>Portunidae</taxon>
        <taxon>Portuninae</taxon>
        <taxon>Portunus</taxon>
    </lineage>
</organism>
<accession>A0A5B7G329</accession>
<evidence type="ECO:0000313" key="1">
    <source>
        <dbReference type="EMBL" id="MPC54490.1"/>
    </source>
</evidence>
<proteinExistence type="predicted"/>
<dbReference type="EMBL" id="VSRR010012394">
    <property type="protein sequence ID" value="MPC54490.1"/>
    <property type="molecule type" value="Genomic_DNA"/>
</dbReference>
<dbReference type="AlphaFoldDB" id="A0A5B7G329"/>
<gene>
    <name evidence="1" type="ORF">E2C01_048408</name>
</gene>
<protein>
    <submittedName>
        <fullName evidence="1">Uncharacterized protein</fullName>
    </submittedName>
</protein>
<name>A0A5B7G329_PORTR</name>
<evidence type="ECO:0000313" key="2">
    <source>
        <dbReference type="Proteomes" id="UP000324222"/>
    </source>
</evidence>